<evidence type="ECO:0000313" key="1">
    <source>
        <dbReference type="EMBL" id="MFG1708983.1"/>
    </source>
</evidence>
<dbReference type="GO" id="GO:0016787">
    <property type="term" value="F:hydrolase activity"/>
    <property type="evidence" value="ECO:0007669"/>
    <property type="project" value="UniProtKB-KW"/>
</dbReference>
<sequence>MTSPRIVATDLDGTLLTSTGVITSRTKQALSSARAAGAEIVFVTARAPRGVREIAEQAGVTGTAICSNGAIVYDLATDEIVTSRPLEPAAARKVAYLLAEALPGMGLAAETGRNVLTEVAYTRRVSHDLAYYREVRSVFDEDEPIVKLLALSSGHTADEMVTAVAAAVEGQAEVTHSGVDGLLEISAPGVTKAGTLDLLCQERGVSSGEVVAFGDMPNDLAVLAFAGAGYAMANAHRLVLAATERRTLSNDEDGVAAVLERLYG</sequence>
<dbReference type="Pfam" id="PF08282">
    <property type="entry name" value="Hydrolase_3"/>
    <property type="match status" value="1"/>
</dbReference>
<dbReference type="Proteomes" id="UP001603978">
    <property type="component" value="Unassembled WGS sequence"/>
</dbReference>
<dbReference type="CDD" id="cd07516">
    <property type="entry name" value="HAD_Pase"/>
    <property type="match status" value="1"/>
</dbReference>
<keyword evidence="2" id="KW-1185">Reference proteome</keyword>
<dbReference type="Gene3D" id="3.40.50.1000">
    <property type="entry name" value="HAD superfamily/HAD-like"/>
    <property type="match status" value="1"/>
</dbReference>
<dbReference type="SFLD" id="SFLDG01140">
    <property type="entry name" value="C2.B:_Phosphomannomutase_and_P"/>
    <property type="match status" value="1"/>
</dbReference>
<dbReference type="InterPro" id="IPR023214">
    <property type="entry name" value="HAD_sf"/>
</dbReference>
<accession>A0ABW7ASD6</accession>
<proteinExistence type="predicted"/>
<dbReference type="RefSeq" id="WP_393173309.1">
    <property type="nucleotide sequence ID" value="NZ_JBICRM010000032.1"/>
</dbReference>
<gene>
    <name evidence="1" type="ORF">ACFLIM_37890</name>
</gene>
<dbReference type="PANTHER" id="PTHR10000:SF8">
    <property type="entry name" value="HAD SUPERFAMILY HYDROLASE-LIKE, TYPE 3"/>
    <property type="match status" value="1"/>
</dbReference>
<dbReference type="NCBIfam" id="TIGR00099">
    <property type="entry name" value="Cof-subfamily"/>
    <property type="match status" value="1"/>
</dbReference>
<dbReference type="PANTHER" id="PTHR10000">
    <property type="entry name" value="PHOSPHOSERINE PHOSPHATASE"/>
    <property type="match status" value="1"/>
</dbReference>
<protein>
    <submittedName>
        <fullName evidence="1">Cof-type HAD-IIB family hydrolase</fullName>
        <ecNumber evidence="1">3.1.3.-</ecNumber>
    </submittedName>
</protein>
<organism evidence="1 2">
    <name type="scientific">Nonomuraea marmarensis</name>
    <dbReference type="NCBI Taxonomy" id="3351344"/>
    <lineage>
        <taxon>Bacteria</taxon>
        <taxon>Bacillati</taxon>
        <taxon>Actinomycetota</taxon>
        <taxon>Actinomycetes</taxon>
        <taxon>Streptosporangiales</taxon>
        <taxon>Streptosporangiaceae</taxon>
        <taxon>Nonomuraea</taxon>
    </lineage>
</organism>
<dbReference type="InterPro" id="IPR006379">
    <property type="entry name" value="HAD-SF_hydro_IIB"/>
</dbReference>
<dbReference type="PROSITE" id="PS01228">
    <property type="entry name" value="COF_1"/>
    <property type="match status" value="1"/>
</dbReference>
<dbReference type="EMBL" id="JBICRM010000032">
    <property type="protein sequence ID" value="MFG1708983.1"/>
    <property type="molecule type" value="Genomic_DNA"/>
</dbReference>
<dbReference type="Gene3D" id="3.30.1240.10">
    <property type="match status" value="1"/>
</dbReference>
<evidence type="ECO:0000313" key="2">
    <source>
        <dbReference type="Proteomes" id="UP001603978"/>
    </source>
</evidence>
<dbReference type="EC" id="3.1.3.-" evidence="1"/>
<name>A0ABW7ASD6_9ACTN</name>
<dbReference type="SUPFAM" id="SSF56784">
    <property type="entry name" value="HAD-like"/>
    <property type="match status" value="1"/>
</dbReference>
<keyword evidence="1" id="KW-0378">Hydrolase</keyword>
<dbReference type="NCBIfam" id="TIGR01484">
    <property type="entry name" value="HAD-SF-IIB"/>
    <property type="match status" value="1"/>
</dbReference>
<comment type="caution">
    <text evidence="1">The sequence shown here is derived from an EMBL/GenBank/DDBJ whole genome shotgun (WGS) entry which is preliminary data.</text>
</comment>
<dbReference type="SFLD" id="SFLDS00003">
    <property type="entry name" value="Haloacid_Dehalogenase"/>
    <property type="match status" value="1"/>
</dbReference>
<dbReference type="InterPro" id="IPR000150">
    <property type="entry name" value="Cof"/>
</dbReference>
<dbReference type="InterPro" id="IPR036412">
    <property type="entry name" value="HAD-like_sf"/>
</dbReference>
<reference evidence="1 2" key="1">
    <citation type="submission" date="2024-10" db="EMBL/GenBank/DDBJ databases">
        <authorList>
            <person name="Topkara A.R."/>
            <person name="Saygin H."/>
        </authorList>
    </citation>
    <scope>NUCLEOTIDE SEQUENCE [LARGE SCALE GENOMIC DNA]</scope>
    <source>
        <strain evidence="1 2">M3C6</strain>
    </source>
</reference>